<dbReference type="InterPro" id="IPR034164">
    <property type="entry name" value="Pepsin-like_dom"/>
</dbReference>
<dbReference type="CDD" id="cd05471">
    <property type="entry name" value="pepsin_like"/>
    <property type="match status" value="1"/>
</dbReference>
<dbReference type="InParanoid" id="A0A4Q1BRE8"/>
<dbReference type="Proteomes" id="UP000289152">
    <property type="component" value="Unassembled WGS sequence"/>
</dbReference>
<keyword evidence="6" id="KW-0732">Signal</keyword>
<comment type="similarity">
    <text evidence="1 4">Belongs to the peptidase A1 family.</text>
</comment>
<feature type="signal peptide" evidence="6">
    <location>
        <begin position="1"/>
        <end position="19"/>
    </location>
</feature>
<keyword evidence="9" id="KW-1185">Reference proteome</keyword>
<dbReference type="FunFam" id="2.40.70.10:FF:000008">
    <property type="entry name" value="Cathepsin D"/>
    <property type="match status" value="1"/>
</dbReference>
<feature type="region of interest" description="Disordered" evidence="5">
    <location>
        <begin position="115"/>
        <end position="151"/>
    </location>
</feature>
<evidence type="ECO:0000256" key="4">
    <source>
        <dbReference type="RuleBase" id="RU000454"/>
    </source>
</evidence>
<dbReference type="PANTHER" id="PTHR47966:SF51">
    <property type="entry name" value="BETA-SITE APP-CLEAVING ENZYME, ISOFORM A-RELATED"/>
    <property type="match status" value="1"/>
</dbReference>
<dbReference type="InterPro" id="IPR001461">
    <property type="entry name" value="Aspartic_peptidase_A1"/>
</dbReference>
<dbReference type="PRINTS" id="PR00792">
    <property type="entry name" value="PEPSIN"/>
</dbReference>
<dbReference type="SUPFAM" id="SSF50630">
    <property type="entry name" value="Acid proteases"/>
    <property type="match status" value="1"/>
</dbReference>
<dbReference type="FunCoup" id="A0A4Q1BRE8">
    <property type="interactions" value="35"/>
</dbReference>
<organism evidence="8 9">
    <name type="scientific">Tremella mesenterica</name>
    <name type="common">Jelly fungus</name>
    <dbReference type="NCBI Taxonomy" id="5217"/>
    <lineage>
        <taxon>Eukaryota</taxon>
        <taxon>Fungi</taxon>
        <taxon>Dikarya</taxon>
        <taxon>Basidiomycota</taxon>
        <taxon>Agaricomycotina</taxon>
        <taxon>Tremellomycetes</taxon>
        <taxon>Tremellales</taxon>
        <taxon>Tremellaceae</taxon>
        <taxon>Tremella</taxon>
    </lineage>
</organism>
<dbReference type="PROSITE" id="PS51767">
    <property type="entry name" value="PEPTIDASE_A1"/>
    <property type="match status" value="1"/>
</dbReference>
<comment type="caution">
    <text evidence="8">The sequence shown here is derived from an EMBL/GenBank/DDBJ whole genome shotgun (WGS) entry which is preliminary data.</text>
</comment>
<evidence type="ECO:0000256" key="3">
    <source>
        <dbReference type="PIRSR" id="PIRSR601461-1"/>
    </source>
</evidence>
<evidence type="ECO:0000256" key="2">
    <source>
        <dbReference type="ARBA" id="ARBA00022750"/>
    </source>
</evidence>
<dbReference type="AlphaFoldDB" id="A0A4Q1BRE8"/>
<dbReference type="PANTHER" id="PTHR47966">
    <property type="entry name" value="BETA-SITE APP-CLEAVING ENZYME, ISOFORM A-RELATED"/>
    <property type="match status" value="1"/>
</dbReference>
<sequence>MRTQDLPLLLPLLASPLLASPVPYTGSPSSPSVRGDSESVKPAFPKNPKLTVPIHRRALNLPRDGDDIFGSIEAELVKIEINTVRAKYSKAYSYLANVELAAVDTPNVEDVTTSTVTSSTSSVSASASTSTSVESSSSSSSSASPSSTETAKIQEISLPSISLSTPSISVTLPAPSTSEAAFSSAMSSAAPSQMANHTTRAEIELEERGSGSGTVPLTDWISGSLDVLYYGAISIGTPAQSLTVDFDTGSADLWLPVNCSDCSAAQFDATKSSTYVSTGDSFSVQYGSGSVTGTLAQESVALAGLPVQGQYFGAVSSESDDFQSNPNSGVLGMAFSSIANSGEPTIFENLVKTGKVSNSYFGFHLARRQASGSELCIGCYNSAKFNGGITWYPLVSQTYWSISLTGLSAKTNGQNSLSKSIVAAIDTGTTLIYVPSSIADAFYNQIPGASKASQFGDGFYQFPCQTTARPSMSFNNQGQMFWSMSDFNLGRTGQGSSMCVGGLLGISDGLPDNLAIVGDEFLKSWYSIYDIAGNSRVGFAASINNH</sequence>
<dbReference type="GO" id="GO:0006508">
    <property type="term" value="P:proteolysis"/>
    <property type="evidence" value="ECO:0007669"/>
    <property type="project" value="UniProtKB-KW"/>
</dbReference>
<reference evidence="8 9" key="1">
    <citation type="submission" date="2016-06" db="EMBL/GenBank/DDBJ databases">
        <title>Evolution of pathogenesis and genome organization in the Tremellales.</title>
        <authorList>
            <person name="Cuomo C."/>
            <person name="Litvintseva A."/>
            <person name="Heitman J."/>
            <person name="Chen Y."/>
            <person name="Sun S."/>
            <person name="Springer D."/>
            <person name="Dromer F."/>
            <person name="Young S."/>
            <person name="Zeng Q."/>
            <person name="Chapman S."/>
            <person name="Gujja S."/>
            <person name="Saif S."/>
            <person name="Birren B."/>
        </authorList>
    </citation>
    <scope>NUCLEOTIDE SEQUENCE [LARGE SCALE GENOMIC DNA]</scope>
    <source>
        <strain evidence="8 9">ATCC 28783</strain>
    </source>
</reference>
<dbReference type="InterPro" id="IPR021109">
    <property type="entry name" value="Peptidase_aspartic_dom_sf"/>
</dbReference>
<dbReference type="InterPro" id="IPR033121">
    <property type="entry name" value="PEPTIDASE_A1"/>
</dbReference>
<dbReference type="Gene3D" id="2.40.70.10">
    <property type="entry name" value="Acid Proteases"/>
    <property type="match status" value="2"/>
</dbReference>
<gene>
    <name evidence="8" type="ORF">M231_02207</name>
</gene>
<evidence type="ECO:0000256" key="5">
    <source>
        <dbReference type="SAM" id="MobiDB-lite"/>
    </source>
</evidence>
<protein>
    <recommendedName>
        <fullName evidence="7">Peptidase A1 domain-containing protein</fullName>
    </recommendedName>
</protein>
<keyword evidence="4" id="KW-0645">Protease</keyword>
<feature type="active site" evidence="3">
    <location>
        <position position="247"/>
    </location>
</feature>
<dbReference type="VEuPathDB" id="FungiDB:TREMEDRAFT_25265"/>
<dbReference type="EMBL" id="SDIL01000017">
    <property type="protein sequence ID" value="RXK40555.1"/>
    <property type="molecule type" value="Genomic_DNA"/>
</dbReference>
<evidence type="ECO:0000256" key="6">
    <source>
        <dbReference type="SAM" id="SignalP"/>
    </source>
</evidence>
<feature type="active site" evidence="3">
    <location>
        <position position="426"/>
    </location>
</feature>
<feature type="region of interest" description="Disordered" evidence="5">
    <location>
        <begin position="23"/>
        <end position="47"/>
    </location>
</feature>
<keyword evidence="2 4" id="KW-0064">Aspartyl protease</keyword>
<evidence type="ECO:0000313" key="9">
    <source>
        <dbReference type="Proteomes" id="UP000289152"/>
    </source>
</evidence>
<name>A0A4Q1BRE8_TREME</name>
<dbReference type="OrthoDB" id="2747330at2759"/>
<evidence type="ECO:0000256" key="1">
    <source>
        <dbReference type="ARBA" id="ARBA00007447"/>
    </source>
</evidence>
<accession>A0A4Q1BRE8</accession>
<evidence type="ECO:0000259" key="7">
    <source>
        <dbReference type="PROSITE" id="PS51767"/>
    </source>
</evidence>
<dbReference type="Pfam" id="PF00026">
    <property type="entry name" value="Asp"/>
    <property type="match status" value="1"/>
</dbReference>
<evidence type="ECO:0000313" key="8">
    <source>
        <dbReference type="EMBL" id="RXK40555.1"/>
    </source>
</evidence>
<keyword evidence="4" id="KW-0378">Hydrolase</keyword>
<feature type="domain" description="Peptidase A1" evidence="7">
    <location>
        <begin position="229"/>
        <end position="540"/>
    </location>
</feature>
<proteinExistence type="inferred from homology"/>
<feature type="chain" id="PRO_5020932103" description="Peptidase A1 domain-containing protein" evidence="6">
    <location>
        <begin position="20"/>
        <end position="546"/>
    </location>
</feature>
<dbReference type="InterPro" id="IPR001969">
    <property type="entry name" value="Aspartic_peptidase_AS"/>
</dbReference>
<dbReference type="PROSITE" id="PS00141">
    <property type="entry name" value="ASP_PROTEASE"/>
    <property type="match status" value="2"/>
</dbReference>
<dbReference type="GO" id="GO:0004190">
    <property type="term" value="F:aspartic-type endopeptidase activity"/>
    <property type="evidence" value="ECO:0007669"/>
    <property type="project" value="UniProtKB-KW"/>
</dbReference>